<evidence type="ECO:0000313" key="15">
    <source>
        <dbReference type="Proteomes" id="UP000515159"/>
    </source>
</evidence>
<evidence type="ECO:0000256" key="10">
    <source>
        <dbReference type="ARBA" id="ARBA00023170"/>
    </source>
</evidence>
<dbReference type="GO" id="GO:0005886">
    <property type="term" value="C:plasma membrane"/>
    <property type="evidence" value="ECO:0007669"/>
    <property type="project" value="UniProtKB-SubCell"/>
</dbReference>
<evidence type="ECO:0000256" key="4">
    <source>
        <dbReference type="ARBA" id="ARBA00022606"/>
    </source>
</evidence>
<feature type="transmembrane region" description="Helical" evidence="13">
    <location>
        <begin position="144"/>
        <end position="167"/>
    </location>
</feature>
<keyword evidence="5 12" id="KW-0812">Transmembrane</keyword>
<evidence type="ECO:0000256" key="12">
    <source>
        <dbReference type="RuleBase" id="RU000688"/>
    </source>
</evidence>
<evidence type="ECO:0000256" key="1">
    <source>
        <dbReference type="ARBA" id="ARBA00004651"/>
    </source>
</evidence>
<dbReference type="FunFam" id="1.10.1220.70:FF:000001">
    <property type="entry name" value="Olfactory receptor"/>
    <property type="match status" value="1"/>
</dbReference>
<keyword evidence="6 13" id="KW-0552">Olfaction</keyword>
<keyword evidence="8 12" id="KW-0297">G-protein coupled receptor</keyword>
<keyword evidence="4 13" id="KW-0716">Sensory transduction</keyword>
<evidence type="ECO:0000256" key="13">
    <source>
        <dbReference type="RuleBase" id="RU363047"/>
    </source>
</evidence>
<keyword evidence="3 13" id="KW-1003">Cell membrane</keyword>
<dbReference type="CDD" id="cd13954">
    <property type="entry name" value="7tmA_OR"/>
    <property type="match status" value="1"/>
</dbReference>
<feature type="transmembrane region" description="Helical" evidence="13">
    <location>
        <begin position="240"/>
        <end position="263"/>
    </location>
</feature>
<dbReference type="GO" id="GO:0004984">
    <property type="term" value="F:olfactory receptor activity"/>
    <property type="evidence" value="ECO:0007669"/>
    <property type="project" value="InterPro"/>
</dbReference>
<keyword evidence="7 13" id="KW-1133">Transmembrane helix</keyword>
<evidence type="ECO:0000256" key="9">
    <source>
        <dbReference type="ARBA" id="ARBA00023136"/>
    </source>
</evidence>
<dbReference type="GeneID" id="117349662"/>
<dbReference type="InParanoid" id="A0A6P8PV05"/>
<feature type="transmembrane region" description="Helical" evidence="13">
    <location>
        <begin position="200"/>
        <end position="228"/>
    </location>
</feature>
<dbReference type="KEGG" id="gsh:117349662"/>
<feature type="transmembrane region" description="Helical" evidence="13">
    <location>
        <begin position="28"/>
        <end position="51"/>
    </location>
</feature>
<evidence type="ECO:0000313" key="16">
    <source>
        <dbReference type="RefSeq" id="XP_033779146.1"/>
    </source>
</evidence>
<feature type="transmembrane region" description="Helical" evidence="13">
    <location>
        <begin position="275"/>
        <end position="294"/>
    </location>
</feature>
<comment type="subcellular location">
    <subcellularLocation>
        <location evidence="1 13">Cell membrane</location>
        <topology evidence="1 13">Multi-pass membrane protein</topology>
    </subcellularLocation>
</comment>
<feature type="domain" description="G-protein coupled receptors family 1 profile" evidence="14">
    <location>
        <begin position="44"/>
        <end position="292"/>
    </location>
</feature>
<dbReference type="PANTHER" id="PTHR26452">
    <property type="entry name" value="OLFACTORY RECEPTOR"/>
    <property type="match status" value="1"/>
</dbReference>
<keyword evidence="10 12" id="KW-0675">Receptor</keyword>
<dbReference type="PROSITE" id="PS50262">
    <property type="entry name" value="G_PROTEIN_RECEP_F1_2"/>
    <property type="match status" value="1"/>
</dbReference>
<dbReference type="FunFam" id="1.20.1070.10:FF:000001">
    <property type="entry name" value="Olfactory receptor"/>
    <property type="match status" value="1"/>
</dbReference>
<dbReference type="GO" id="GO:0004930">
    <property type="term" value="F:G protein-coupled receptor activity"/>
    <property type="evidence" value="ECO:0007669"/>
    <property type="project" value="UniProtKB-KW"/>
</dbReference>
<keyword evidence="15" id="KW-1185">Reference proteome</keyword>
<dbReference type="InterPro" id="IPR017452">
    <property type="entry name" value="GPCR_Rhodpsn_7TM"/>
</dbReference>
<dbReference type="PRINTS" id="PR00237">
    <property type="entry name" value="GPCRRHODOPSN"/>
</dbReference>
<dbReference type="Pfam" id="PF13853">
    <property type="entry name" value="7tm_4"/>
    <property type="match status" value="1"/>
</dbReference>
<dbReference type="Proteomes" id="UP000515159">
    <property type="component" value="Chromosome 16"/>
</dbReference>
<accession>A0A6P8PV05</accession>
<keyword evidence="11 12" id="KW-0807">Transducer</keyword>
<dbReference type="InterPro" id="IPR050516">
    <property type="entry name" value="Olfactory_GPCR"/>
</dbReference>
<name>A0A6P8PV05_GEOSA</name>
<organism evidence="15 16">
    <name type="scientific">Geotrypetes seraphini</name>
    <name type="common">Gaboon caecilian</name>
    <name type="synonym">Caecilia seraphini</name>
    <dbReference type="NCBI Taxonomy" id="260995"/>
    <lineage>
        <taxon>Eukaryota</taxon>
        <taxon>Metazoa</taxon>
        <taxon>Chordata</taxon>
        <taxon>Craniata</taxon>
        <taxon>Vertebrata</taxon>
        <taxon>Euteleostomi</taxon>
        <taxon>Amphibia</taxon>
        <taxon>Gymnophiona</taxon>
        <taxon>Geotrypetes</taxon>
    </lineage>
</organism>
<dbReference type="OrthoDB" id="9890741at2759"/>
<dbReference type="PROSITE" id="PS00237">
    <property type="entry name" value="G_PROTEIN_RECEP_F1_1"/>
    <property type="match status" value="1"/>
</dbReference>
<evidence type="ECO:0000256" key="6">
    <source>
        <dbReference type="ARBA" id="ARBA00022725"/>
    </source>
</evidence>
<evidence type="ECO:0000256" key="11">
    <source>
        <dbReference type="ARBA" id="ARBA00023224"/>
    </source>
</evidence>
<feature type="transmembrane region" description="Helical" evidence="13">
    <location>
        <begin position="94"/>
        <end position="123"/>
    </location>
</feature>
<dbReference type="InterPro" id="IPR000725">
    <property type="entry name" value="Olfact_rcpt"/>
</dbReference>
<evidence type="ECO:0000259" key="14">
    <source>
        <dbReference type="PROSITE" id="PS50262"/>
    </source>
</evidence>
<evidence type="ECO:0000256" key="8">
    <source>
        <dbReference type="ARBA" id="ARBA00023040"/>
    </source>
</evidence>
<evidence type="ECO:0000256" key="7">
    <source>
        <dbReference type="ARBA" id="ARBA00022989"/>
    </source>
</evidence>
<comment type="similarity">
    <text evidence="2 12">Belongs to the G-protein coupled receptor 1 family.</text>
</comment>
<proteinExistence type="inferred from homology"/>
<gene>
    <name evidence="16" type="primary">LOC117349662</name>
</gene>
<dbReference type="AlphaFoldDB" id="A0A6P8PV05"/>
<dbReference type="RefSeq" id="XP_033779146.1">
    <property type="nucleotide sequence ID" value="XM_033923255.1"/>
</dbReference>
<dbReference type="PRINTS" id="PR00245">
    <property type="entry name" value="OLFACTORYR"/>
</dbReference>
<dbReference type="InterPro" id="IPR000276">
    <property type="entry name" value="GPCR_Rhodpsn"/>
</dbReference>
<dbReference type="SUPFAM" id="SSF81321">
    <property type="entry name" value="Family A G protein-coupled receptor-like"/>
    <property type="match status" value="1"/>
</dbReference>
<evidence type="ECO:0000256" key="5">
    <source>
        <dbReference type="ARBA" id="ARBA00022692"/>
    </source>
</evidence>
<evidence type="ECO:0000256" key="2">
    <source>
        <dbReference type="ARBA" id="ARBA00010663"/>
    </source>
</evidence>
<feature type="transmembrane region" description="Helical" evidence="13">
    <location>
        <begin position="63"/>
        <end position="82"/>
    </location>
</feature>
<sequence length="328" mass="36301">MKTGPNVNGTKVTEFIILGFPSFPELQVFLFIIFLVIYILTMIANLTIITLVKIDSRLHTPMYFFLSNLSFLEMGYVSTTVPKMLEGFISVSNVISLLGCIIQAYIFAVLGASESFFLALMAYDRYMAICNPLYYTTVMTPTTCIQLVVGAWFGGFIAASLPCVLVARLRFCGPNVIDHFLCEAAPVIKLACSDAFLSELILSISATTTTLASLLFTMGTYMCIISAIVRIPSTTGRKKAFSTCASHLTVVAIFYTTVCVMYVRPSGDDPYKNKVVAVFYGIVTPFLNPFIYSLRNKDVKEAFKKALKINKAFPNKTEAISVIHHRNV</sequence>
<evidence type="ECO:0000256" key="3">
    <source>
        <dbReference type="ARBA" id="ARBA00022475"/>
    </source>
</evidence>
<protein>
    <recommendedName>
        <fullName evidence="13">Olfactory receptor</fullName>
    </recommendedName>
</protein>
<keyword evidence="9 13" id="KW-0472">Membrane</keyword>
<reference evidence="16" key="1">
    <citation type="submission" date="2025-08" db="UniProtKB">
        <authorList>
            <consortium name="RefSeq"/>
        </authorList>
    </citation>
    <scope>IDENTIFICATION</scope>
</reference>
<dbReference type="Gene3D" id="1.20.1070.10">
    <property type="entry name" value="Rhodopsin 7-helix transmembrane proteins"/>
    <property type="match status" value="1"/>
</dbReference>